<reference evidence="2" key="1">
    <citation type="journal article" date="2013" name="Science">
        <title>The Amborella genome and the evolution of flowering plants.</title>
        <authorList>
            <consortium name="Amborella Genome Project"/>
        </authorList>
    </citation>
    <scope>NUCLEOTIDE SEQUENCE [LARGE SCALE GENOMIC DNA]</scope>
</reference>
<accession>W1NQ73</accession>
<dbReference type="HOGENOM" id="CLU_2472102_0_0_1"/>
<sequence length="88" mass="10040">MEPLLEEMLNSRKCIEEIMLLKEDLSLTSQLEQLLSTLWVARETHSDISSYYLVGQASATPIYPHLPPSGQGETNAVILYPRFMEEDQ</sequence>
<dbReference type="Proteomes" id="UP000017836">
    <property type="component" value="Unassembled WGS sequence"/>
</dbReference>
<dbReference type="EMBL" id="KI396637">
    <property type="protein sequence ID" value="ERM96929.1"/>
    <property type="molecule type" value="Genomic_DNA"/>
</dbReference>
<name>W1NQ73_AMBTC</name>
<proteinExistence type="predicted"/>
<dbReference type="AlphaFoldDB" id="W1NQ73"/>
<gene>
    <name evidence="1" type="ORF">AMTR_s00074p00135680</name>
</gene>
<evidence type="ECO:0000313" key="1">
    <source>
        <dbReference type="EMBL" id="ERM96929.1"/>
    </source>
</evidence>
<keyword evidence="2" id="KW-1185">Reference proteome</keyword>
<organism evidence="1 2">
    <name type="scientific">Amborella trichopoda</name>
    <dbReference type="NCBI Taxonomy" id="13333"/>
    <lineage>
        <taxon>Eukaryota</taxon>
        <taxon>Viridiplantae</taxon>
        <taxon>Streptophyta</taxon>
        <taxon>Embryophyta</taxon>
        <taxon>Tracheophyta</taxon>
        <taxon>Spermatophyta</taxon>
        <taxon>Magnoliopsida</taxon>
        <taxon>Amborellales</taxon>
        <taxon>Amborellaceae</taxon>
        <taxon>Amborella</taxon>
    </lineage>
</organism>
<evidence type="ECO:0000313" key="2">
    <source>
        <dbReference type="Proteomes" id="UP000017836"/>
    </source>
</evidence>
<dbReference type="Gramene" id="ERM96929">
    <property type="protein sequence ID" value="ERM96929"/>
    <property type="gene ID" value="AMTR_s00074p00135680"/>
</dbReference>
<protein>
    <submittedName>
        <fullName evidence="1">Uncharacterized protein</fullName>
    </submittedName>
</protein>